<sequence length="92" mass="10393">MLKFLLLVTLGGIAYYLYLKNKKDKGLEPSSGITDAQVKTLLRISGNKLTAETLAKKTRTEVAEAEEKLKAEYMEGKLEIDEEDGVVFYYKK</sequence>
<feature type="coiled-coil region" evidence="1">
    <location>
        <begin position="48"/>
        <end position="75"/>
    </location>
</feature>
<organism evidence="2 3">
    <name type="scientific">Fulvitalea axinellae</name>
    <dbReference type="NCBI Taxonomy" id="1182444"/>
    <lineage>
        <taxon>Bacteria</taxon>
        <taxon>Pseudomonadati</taxon>
        <taxon>Bacteroidota</taxon>
        <taxon>Cytophagia</taxon>
        <taxon>Cytophagales</taxon>
        <taxon>Persicobacteraceae</taxon>
        <taxon>Fulvitalea</taxon>
    </lineage>
</organism>
<keyword evidence="2" id="KW-0614">Plasmid</keyword>
<dbReference type="KEGG" id="fax:FUAX_48110"/>
<evidence type="ECO:0000313" key="3">
    <source>
        <dbReference type="Proteomes" id="UP001348817"/>
    </source>
</evidence>
<evidence type="ECO:0000256" key="1">
    <source>
        <dbReference type="SAM" id="Coils"/>
    </source>
</evidence>
<accession>A0AAU9DD35</accession>
<gene>
    <name evidence="2" type="ORF">FUAX_48110</name>
</gene>
<dbReference type="Proteomes" id="UP001348817">
    <property type="component" value="Plasmid pFA4"/>
</dbReference>
<name>A0AAU9DD35_9BACT</name>
<proteinExistence type="predicted"/>
<dbReference type="RefSeq" id="WP_338395730.1">
    <property type="nucleotide sequence ID" value="NZ_AP025318.1"/>
</dbReference>
<dbReference type="AlphaFoldDB" id="A0AAU9DD35"/>
<evidence type="ECO:0000313" key="2">
    <source>
        <dbReference type="EMBL" id="BDD12379.1"/>
    </source>
</evidence>
<protein>
    <submittedName>
        <fullName evidence="2">Uncharacterized protein</fullName>
    </submittedName>
</protein>
<keyword evidence="3" id="KW-1185">Reference proteome</keyword>
<keyword evidence="1" id="KW-0175">Coiled coil</keyword>
<geneLocation type="plasmid" evidence="2 3">
    <name>pFA4</name>
</geneLocation>
<reference evidence="2 3" key="1">
    <citation type="submission" date="2021-12" db="EMBL/GenBank/DDBJ databases">
        <title>Genome sequencing of bacteria with rrn-lacking chromosome and rrn-plasmid.</title>
        <authorList>
            <person name="Anda M."/>
            <person name="Iwasaki W."/>
        </authorList>
    </citation>
    <scope>NUCLEOTIDE SEQUENCE [LARGE SCALE GENOMIC DNA]</scope>
    <source>
        <strain evidence="2 3">DSM 100852</strain>
        <plasmid evidence="2 3">pFA4</plasmid>
    </source>
</reference>
<dbReference type="EMBL" id="AP025318">
    <property type="protein sequence ID" value="BDD12379.1"/>
    <property type="molecule type" value="Genomic_DNA"/>
</dbReference>